<dbReference type="Proteomes" id="UP000298049">
    <property type="component" value="Chromosome"/>
</dbReference>
<organism evidence="5 6">
    <name type="scientific">Hydrocarboniclastica marina</name>
    <dbReference type="NCBI Taxonomy" id="2259620"/>
    <lineage>
        <taxon>Bacteria</taxon>
        <taxon>Pseudomonadati</taxon>
        <taxon>Pseudomonadota</taxon>
        <taxon>Gammaproteobacteria</taxon>
        <taxon>Alteromonadales</taxon>
        <taxon>Alteromonadaceae</taxon>
        <taxon>Hydrocarboniclastica</taxon>
    </lineage>
</organism>
<gene>
    <name evidence="5" type="ORF">soil367_13170</name>
</gene>
<evidence type="ECO:0000256" key="2">
    <source>
        <dbReference type="ARBA" id="ARBA00022729"/>
    </source>
</evidence>
<feature type="domain" description="Solute-binding protein family 3/N-terminal" evidence="4">
    <location>
        <begin position="63"/>
        <end position="252"/>
    </location>
</feature>
<sequence length="267" mass="29933">MKARLTSNLRREAAILLLSLTLAQGASATVENDKSPIKIALGERPPLASADLPDYGPLAQLIREAYRLEGQQVELAVLPWPRSMQLVRDGHWTGSGIWLKNPKRETEFLFSQPVVEEHQVFFYRKNQPLAWMQLEDLSHLVLGGLQGFSYGAAFDSALTDGSLTMERERSDLQNFEKLLRNRIDAYPQELRVGLWVLGTLPRHSQEQIAYHPRPYLEEPAYLIFGLDQEAARDSFDRGLAKLKASGRAKELLDGGAAGMEGPLPRSN</sequence>
<name>A0A4P7XJ68_9ALTE</name>
<evidence type="ECO:0000313" key="6">
    <source>
        <dbReference type="Proteomes" id="UP000298049"/>
    </source>
</evidence>
<evidence type="ECO:0000256" key="1">
    <source>
        <dbReference type="ARBA" id="ARBA00010333"/>
    </source>
</evidence>
<dbReference type="Pfam" id="PF00497">
    <property type="entry name" value="SBP_bac_3"/>
    <property type="match status" value="1"/>
</dbReference>
<dbReference type="AlphaFoldDB" id="A0A4P7XJ68"/>
<dbReference type="EMBL" id="CP031093">
    <property type="protein sequence ID" value="QCF26805.1"/>
    <property type="molecule type" value="Genomic_DNA"/>
</dbReference>
<comment type="similarity">
    <text evidence="1">Belongs to the bacterial solute-binding protein 3 family.</text>
</comment>
<evidence type="ECO:0000256" key="3">
    <source>
        <dbReference type="SAM" id="SignalP"/>
    </source>
</evidence>
<dbReference type="PANTHER" id="PTHR35936:SF25">
    <property type="entry name" value="ABC TRANSPORTER SUBSTRATE-BINDING PROTEIN"/>
    <property type="match status" value="1"/>
</dbReference>
<dbReference type="RefSeq" id="WP_136549511.1">
    <property type="nucleotide sequence ID" value="NZ_CP031093.1"/>
</dbReference>
<keyword evidence="2 3" id="KW-0732">Signal</keyword>
<feature type="signal peptide" evidence="3">
    <location>
        <begin position="1"/>
        <end position="28"/>
    </location>
</feature>
<keyword evidence="6" id="KW-1185">Reference proteome</keyword>
<proteinExistence type="inferred from homology"/>
<feature type="chain" id="PRO_5020995077" description="Solute-binding protein family 3/N-terminal domain-containing protein" evidence="3">
    <location>
        <begin position="29"/>
        <end position="267"/>
    </location>
</feature>
<dbReference type="KEGG" id="hmi:soil367_13170"/>
<evidence type="ECO:0000313" key="5">
    <source>
        <dbReference type="EMBL" id="QCF26805.1"/>
    </source>
</evidence>
<protein>
    <recommendedName>
        <fullName evidence="4">Solute-binding protein family 3/N-terminal domain-containing protein</fullName>
    </recommendedName>
</protein>
<evidence type="ECO:0000259" key="4">
    <source>
        <dbReference type="Pfam" id="PF00497"/>
    </source>
</evidence>
<reference evidence="5 6" key="1">
    <citation type="submission" date="2018-07" db="EMBL/GenBank/DDBJ databases">
        <title>Marsedoiliclastica nanhaica gen. nov. sp. nov., a novel marine hydrocarbonoclastic bacterium isolated from an in-situ enriched hydrocarbon-degrading consortium in deep-sea sediment.</title>
        <authorList>
            <person name="Dong C."/>
            <person name="Ma T."/>
            <person name="Liu R."/>
            <person name="Shao Z."/>
        </authorList>
    </citation>
    <scope>NUCLEOTIDE SEQUENCE [LARGE SCALE GENOMIC DNA]</scope>
    <source>
        <strain evidence="6">soil36-7</strain>
    </source>
</reference>
<dbReference type="Gene3D" id="3.40.190.10">
    <property type="entry name" value="Periplasmic binding protein-like II"/>
    <property type="match status" value="2"/>
</dbReference>
<dbReference type="SUPFAM" id="SSF53850">
    <property type="entry name" value="Periplasmic binding protein-like II"/>
    <property type="match status" value="1"/>
</dbReference>
<dbReference type="PANTHER" id="PTHR35936">
    <property type="entry name" value="MEMBRANE-BOUND LYTIC MUREIN TRANSGLYCOSYLASE F"/>
    <property type="match status" value="1"/>
</dbReference>
<dbReference type="OrthoDB" id="5296159at2"/>
<accession>A0A4P7XJ68</accession>
<dbReference type="InterPro" id="IPR001638">
    <property type="entry name" value="Solute-binding_3/MltF_N"/>
</dbReference>